<gene>
    <name evidence="2" type="ORF">H8B22_05435</name>
</gene>
<feature type="transmembrane region" description="Helical" evidence="1">
    <location>
        <begin position="74"/>
        <end position="95"/>
    </location>
</feature>
<reference evidence="2 3" key="1">
    <citation type="submission" date="2020-08" db="EMBL/GenBank/DDBJ databases">
        <title>Lysobacter sp. II4 sp. nov., isolated from soil.</title>
        <authorList>
            <person name="Woo C.Y."/>
            <person name="Kim J."/>
        </authorList>
    </citation>
    <scope>NUCLEOTIDE SEQUENCE [LARGE SCALE GENOMIC DNA]</scope>
    <source>
        <strain evidence="2 3">II4</strain>
    </source>
</reference>
<feature type="transmembrane region" description="Helical" evidence="1">
    <location>
        <begin position="101"/>
        <end position="120"/>
    </location>
</feature>
<proteinExistence type="predicted"/>
<dbReference type="AlphaFoldDB" id="A0A7H0G034"/>
<dbReference type="EMBL" id="CP060820">
    <property type="protein sequence ID" value="QNP41650.1"/>
    <property type="molecule type" value="Genomic_DNA"/>
</dbReference>
<protein>
    <submittedName>
        <fullName evidence="2">ATP synthase subunit I</fullName>
    </submittedName>
</protein>
<dbReference type="RefSeq" id="WP_187713086.1">
    <property type="nucleotide sequence ID" value="NZ_CP060820.1"/>
</dbReference>
<evidence type="ECO:0000313" key="3">
    <source>
        <dbReference type="Proteomes" id="UP000516018"/>
    </source>
</evidence>
<name>A0A7H0G034_9GAMM</name>
<sequence length="122" mass="12273">MSNPIAAGRRLAQRAIAWQAVATVLVALAFLAKGLPSTLAALVGGGVVTLAAWLSALVALGGGVSPAGVAFARLLMGMALKWLLVLVAIVIALALFRLPGIPLMAGVIAATLALVLANSIRR</sequence>
<keyword evidence="1" id="KW-0472">Membrane</keyword>
<feature type="transmembrane region" description="Helical" evidence="1">
    <location>
        <begin position="12"/>
        <end position="32"/>
    </location>
</feature>
<keyword evidence="3" id="KW-1185">Reference proteome</keyword>
<keyword evidence="1" id="KW-1133">Transmembrane helix</keyword>
<accession>A0A7H0G034</accession>
<feature type="transmembrane region" description="Helical" evidence="1">
    <location>
        <begin position="38"/>
        <end position="62"/>
    </location>
</feature>
<keyword evidence="1" id="KW-0812">Transmembrane</keyword>
<organism evidence="2 3">
    <name type="scientific">Agrilutibacter terrestris</name>
    <dbReference type="NCBI Taxonomy" id="2865112"/>
    <lineage>
        <taxon>Bacteria</taxon>
        <taxon>Pseudomonadati</taxon>
        <taxon>Pseudomonadota</taxon>
        <taxon>Gammaproteobacteria</taxon>
        <taxon>Lysobacterales</taxon>
        <taxon>Lysobacteraceae</taxon>
        <taxon>Agrilutibacter</taxon>
    </lineage>
</organism>
<evidence type="ECO:0000313" key="2">
    <source>
        <dbReference type="EMBL" id="QNP41650.1"/>
    </source>
</evidence>
<dbReference type="Proteomes" id="UP000516018">
    <property type="component" value="Chromosome"/>
</dbReference>
<dbReference type="GO" id="GO:0005886">
    <property type="term" value="C:plasma membrane"/>
    <property type="evidence" value="ECO:0007669"/>
    <property type="project" value="UniProtKB-SubCell"/>
</dbReference>
<evidence type="ECO:0000256" key="1">
    <source>
        <dbReference type="SAM" id="Phobius"/>
    </source>
</evidence>
<dbReference type="KEGG" id="lsx:H8B22_05435"/>